<evidence type="ECO:0000256" key="1">
    <source>
        <dbReference type="SAM" id="MobiDB-lite"/>
    </source>
</evidence>
<dbReference type="Pfam" id="PF20233">
    <property type="entry name" value="DUF6590"/>
    <property type="match status" value="1"/>
</dbReference>
<dbReference type="EMBL" id="MU864359">
    <property type="protein sequence ID" value="KAK4191410.1"/>
    <property type="molecule type" value="Genomic_DNA"/>
</dbReference>
<organism evidence="3 4">
    <name type="scientific">Podospora australis</name>
    <dbReference type="NCBI Taxonomy" id="1536484"/>
    <lineage>
        <taxon>Eukaryota</taxon>
        <taxon>Fungi</taxon>
        <taxon>Dikarya</taxon>
        <taxon>Ascomycota</taxon>
        <taxon>Pezizomycotina</taxon>
        <taxon>Sordariomycetes</taxon>
        <taxon>Sordariomycetidae</taxon>
        <taxon>Sordariales</taxon>
        <taxon>Podosporaceae</taxon>
        <taxon>Podospora</taxon>
    </lineage>
</organism>
<name>A0AAN7AN04_9PEZI</name>
<feature type="compositionally biased region" description="Basic and acidic residues" evidence="1">
    <location>
        <begin position="171"/>
        <end position="182"/>
    </location>
</feature>
<reference evidence="3" key="1">
    <citation type="journal article" date="2023" name="Mol. Phylogenet. Evol.">
        <title>Genome-scale phylogeny and comparative genomics of the fungal order Sordariales.</title>
        <authorList>
            <person name="Hensen N."/>
            <person name="Bonometti L."/>
            <person name="Westerberg I."/>
            <person name="Brannstrom I.O."/>
            <person name="Guillou S."/>
            <person name="Cros-Aarteil S."/>
            <person name="Calhoun S."/>
            <person name="Haridas S."/>
            <person name="Kuo A."/>
            <person name="Mondo S."/>
            <person name="Pangilinan J."/>
            <person name="Riley R."/>
            <person name="LaButti K."/>
            <person name="Andreopoulos B."/>
            <person name="Lipzen A."/>
            <person name="Chen C."/>
            <person name="Yan M."/>
            <person name="Daum C."/>
            <person name="Ng V."/>
            <person name="Clum A."/>
            <person name="Steindorff A."/>
            <person name="Ohm R.A."/>
            <person name="Martin F."/>
            <person name="Silar P."/>
            <person name="Natvig D.O."/>
            <person name="Lalanne C."/>
            <person name="Gautier V."/>
            <person name="Ament-Velasquez S.L."/>
            <person name="Kruys A."/>
            <person name="Hutchinson M.I."/>
            <person name="Powell A.J."/>
            <person name="Barry K."/>
            <person name="Miller A.N."/>
            <person name="Grigoriev I.V."/>
            <person name="Debuchy R."/>
            <person name="Gladieux P."/>
            <person name="Hiltunen Thoren M."/>
            <person name="Johannesson H."/>
        </authorList>
    </citation>
    <scope>NUCLEOTIDE SEQUENCE</scope>
    <source>
        <strain evidence="3">PSN309</strain>
    </source>
</reference>
<comment type="caution">
    <text evidence="3">The sequence shown here is derived from an EMBL/GenBank/DDBJ whole genome shotgun (WGS) entry which is preliminary data.</text>
</comment>
<feature type="compositionally biased region" description="Polar residues" evidence="1">
    <location>
        <begin position="91"/>
        <end position="100"/>
    </location>
</feature>
<protein>
    <recommendedName>
        <fullName evidence="2">DUF6590 domain-containing protein</fullName>
    </recommendedName>
</protein>
<dbReference type="PANTHER" id="PTHR35391">
    <property type="entry name" value="C2H2-TYPE DOMAIN-CONTAINING PROTEIN-RELATED"/>
    <property type="match status" value="1"/>
</dbReference>
<proteinExistence type="predicted"/>
<feature type="compositionally biased region" description="Polar residues" evidence="1">
    <location>
        <begin position="114"/>
        <end position="133"/>
    </location>
</feature>
<dbReference type="Proteomes" id="UP001302126">
    <property type="component" value="Unassembled WGS sequence"/>
</dbReference>
<feature type="compositionally biased region" description="Basic residues" evidence="1">
    <location>
        <begin position="142"/>
        <end position="154"/>
    </location>
</feature>
<feature type="domain" description="DUF6590" evidence="2">
    <location>
        <begin position="444"/>
        <end position="596"/>
    </location>
</feature>
<dbReference type="AlphaFoldDB" id="A0AAN7AN04"/>
<dbReference type="PANTHER" id="PTHR35391:SF5">
    <property type="entry name" value="DUF6590 DOMAIN-CONTAINING PROTEIN"/>
    <property type="match status" value="1"/>
</dbReference>
<feature type="region of interest" description="Disordered" evidence="1">
    <location>
        <begin position="74"/>
        <end position="199"/>
    </location>
</feature>
<evidence type="ECO:0000313" key="3">
    <source>
        <dbReference type="EMBL" id="KAK4191410.1"/>
    </source>
</evidence>
<keyword evidence="4" id="KW-1185">Reference proteome</keyword>
<dbReference type="InterPro" id="IPR046497">
    <property type="entry name" value="DUF6590"/>
</dbReference>
<evidence type="ECO:0000259" key="2">
    <source>
        <dbReference type="Pfam" id="PF20233"/>
    </source>
</evidence>
<evidence type="ECO:0000313" key="4">
    <source>
        <dbReference type="Proteomes" id="UP001302126"/>
    </source>
</evidence>
<accession>A0AAN7AN04</accession>
<gene>
    <name evidence="3" type="ORF">QBC35DRAFT_12329</name>
</gene>
<reference evidence="3" key="2">
    <citation type="submission" date="2023-05" db="EMBL/GenBank/DDBJ databases">
        <authorList>
            <consortium name="Lawrence Berkeley National Laboratory"/>
            <person name="Steindorff A."/>
            <person name="Hensen N."/>
            <person name="Bonometti L."/>
            <person name="Westerberg I."/>
            <person name="Brannstrom I.O."/>
            <person name="Guillou S."/>
            <person name="Cros-Aarteil S."/>
            <person name="Calhoun S."/>
            <person name="Haridas S."/>
            <person name="Kuo A."/>
            <person name="Mondo S."/>
            <person name="Pangilinan J."/>
            <person name="Riley R."/>
            <person name="Labutti K."/>
            <person name="Andreopoulos B."/>
            <person name="Lipzen A."/>
            <person name="Chen C."/>
            <person name="Yanf M."/>
            <person name="Daum C."/>
            <person name="Ng V."/>
            <person name="Clum A."/>
            <person name="Ohm R."/>
            <person name="Martin F."/>
            <person name="Silar P."/>
            <person name="Natvig D."/>
            <person name="Lalanne C."/>
            <person name="Gautier V."/>
            <person name="Ament-Velasquez S.L."/>
            <person name="Kruys A."/>
            <person name="Hutchinson M.I."/>
            <person name="Powell A.J."/>
            <person name="Barry K."/>
            <person name="Miller A.N."/>
            <person name="Grigoriev I.V."/>
            <person name="Debuchy R."/>
            <person name="Gladieux P."/>
            <person name="Thoren M.H."/>
            <person name="Johannesson H."/>
        </authorList>
    </citation>
    <scope>NUCLEOTIDE SEQUENCE</scope>
    <source>
        <strain evidence="3">PSN309</strain>
    </source>
</reference>
<sequence>MSSSRRHPEPVWGDWVPHPSRNKFYRERKNRSGQYEYEYTDAPQDNSGYSHYSAVQAAPRGDGVEDITRNFSGFQLESQPNGPDLAYNPEGSETLNSYTYGSPAGVFHPYRDPATSTASYAESSQYHASSLPQDPSDFTGKGKGKPKKKSRSKGKGVPEGNSGAPAEQQLEESHDPFFEKLHTNVPEAMMGEPETQGPAYDEEPVVNAETEIDISNASYYTGQGASAIQDEAAAGHYSPENRDPPAPQTTVYFKAQSNETDNTNTYAEFATASAAEDISAMGGQHSTVEDLMQAADPYGTGMALESSAIPSQYSEVAYQFQGDPTHQTHGTAMTGESAAMPSQFSEATLYHLQGDHGQQSYGTAMVGESSAMASLYSEVAAHHDLQNLGQQTPREQAPLTGNMDDEVEPDAEDVNHQLSEGRFQGGEVRDEDLWSRFEVQPSFKFTPGQVLKIWWSEPIGDNGRNATKDAPGTLVQSVTNTNGDKFYYSFRRFIVIANDEGHCSCVPILTYSSRACTKKGVKPQTHGIVYSSGSRPRMVPREPDLGFPPVRLELYEMTEKLDWRSRVNYAKLQSIEHNCQVLFVGRIAPEDFEHVVAPAVDECWERKRRHYPQQRR</sequence>